<evidence type="ECO:0000256" key="3">
    <source>
        <dbReference type="PROSITE-ProRule" id="PRU00182"/>
    </source>
</evidence>
<evidence type="ECO:0000256" key="2">
    <source>
        <dbReference type="ARBA" id="ARBA00023010"/>
    </source>
</evidence>
<keyword evidence="1" id="KW-0653">Protein transport</keyword>
<keyword evidence="2" id="KW-0811">Translocation</keyword>
<proteinExistence type="predicted"/>
<dbReference type="Gene3D" id="3.40.50.300">
    <property type="entry name" value="P-loop containing nucleotide triphosphate hydrolases"/>
    <property type="match status" value="3"/>
</dbReference>
<evidence type="ECO:0000256" key="1">
    <source>
        <dbReference type="ARBA" id="ARBA00022927"/>
    </source>
</evidence>
<gene>
    <name evidence="6" type="ORF">PCAR00345_LOCUS29649</name>
</gene>
<dbReference type="Pfam" id="PF07517">
    <property type="entry name" value="SecA_DEAD"/>
    <property type="match status" value="1"/>
</dbReference>
<dbReference type="GO" id="GO:0006886">
    <property type="term" value="P:intracellular protein transport"/>
    <property type="evidence" value="ECO:0007669"/>
    <property type="project" value="InterPro"/>
</dbReference>
<feature type="region of interest" description="Disordered" evidence="4">
    <location>
        <begin position="876"/>
        <end position="914"/>
    </location>
</feature>
<dbReference type="GO" id="GO:0006605">
    <property type="term" value="P:protein targeting"/>
    <property type="evidence" value="ECO:0007669"/>
    <property type="project" value="InterPro"/>
</dbReference>
<dbReference type="InterPro" id="IPR003593">
    <property type="entry name" value="AAA+_ATPase"/>
</dbReference>
<dbReference type="InterPro" id="IPR027417">
    <property type="entry name" value="P-loop_NTPase"/>
</dbReference>
<keyword evidence="3" id="KW-0694">RNA-binding</keyword>
<feature type="compositionally biased region" description="Polar residues" evidence="4">
    <location>
        <begin position="18"/>
        <end position="34"/>
    </location>
</feature>
<dbReference type="InterPro" id="IPR011115">
    <property type="entry name" value="SecA_DEAD"/>
</dbReference>
<evidence type="ECO:0000313" key="6">
    <source>
        <dbReference type="EMBL" id="CAE0777010.1"/>
    </source>
</evidence>
<dbReference type="GO" id="GO:0005524">
    <property type="term" value="F:ATP binding"/>
    <property type="evidence" value="ECO:0007669"/>
    <property type="project" value="InterPro"/>
</dbReference>
<evidence type="ECO:0000259" key="5">
    <source>
        <dbReference type="PROSITE" id="PS51196"/>
    </source>
</evidence>
<dbReference type="PANTHER" id="PTHR30612:SF0">
    <property type="entry name" value="CHLOROPLAST PROTEIN-TRANSPORTING ATPASE"/>
    <property type="match status" value="1"/>
</dbReference>
<accession>A0A7S4BU94</accession>
<dbReference type="InterPro" id="IPR014018">
    <property type="entry name" value="SecA_motor_DEAD"/>
</dbReference>
<keyword evidence="1" id="KW-0813">Transport</keyword>
<feature type="domain" description="SecA family profile" evidence="5">
    <location>
        <begin position="2351"/>
        <end position="3024"/>
    </location>
</feature>
<name>A0A7S4BU94_CHRCT</name>
<dbReference type="GO" id="GO:0017038">
    <property type="term" value="P:protein import"/>
    <property type="evidence" value="ECO:0007669"/>
    <property type="project" value="InterPro"/>
</dbReference>
<dbReference type="SUPFAM" id="SSF52540">
    <property type="entry name" value="P-loop containing nucleoside triphosphate hydrolases"/>
    <property type="match status" value="3"/>
</dbReference>
<feature type="compositionally biased region" description="Polar residues" evidence="4">
    <location>
        <begin position="887"/>
        <end position="898"/>
    </location>
</feature>
<dbReference type="PANTHER" id="PTHR30612">
    <property type="entry name" value="SECA INNER MEMBRANE COMPONENT OF SEC PROTEIN SECRETION SYSTEM"/>
    <property type="match status" value="1"/>
</dbReference>
<dbReference type="InterPro" id="IPR000185">
    <property type="entry name" value="SecA"/>
</dbReference>
<dbReference type="PROSITE" id="PS50889">
    <property type="entry name" value="S4"/>
    <property type="match status" value="1"/>
</dbReference>
<feature type="compositionally biased region" description="Basic and acidic residues" evidence="4">
    <location>
        <begin position="876"/>
        <end position="886"/>
    </location>
</feature>
<feature type="region of interest" description="Disordered" evidence="4">
    <location>
        <begin position="16"/>
        <end position="45"/>
    </location>
</feature>
<dbReference type="SMART" id="SM00382">
    <property type="entry name" value="AAA"/>
    <property type="match status" value="1"/>
</dbReference>
<reference evidence="6" key="1">
    <citation type="submission" date="2021-01" db="EMBL/GenBank/DDBJ databases">
        <authorList>
            <person name="Corre E."/>
            <person name="Pelletier E."/>
            <person name="Niang G."/>
            <person name="Scheremetjew M."/>
            <person name="Finn R."/>
            <person name="Kale V."/>
            <person name="Holt S."/>
            <person name="Cochrane G."/>
            <person name="Meng A."/>
            <person name="Brown T."/>
            <person name="Cohen L."/>
        </authorList>
    </citation>
    <scope>NUCLEOTIDE SEQUENCE</scope>
    <source>
        <strain evidence="6">CCMP645</strain>
    </source>
</reference>
<sequence length="3082" mass="339914">MYSQVHVSCESKDGSYYGVNTDSAPKSEQNNSLAGEQDETSHNLLAPDSELLRGMCRDSHLKRMTRPLAVCMLRLAQQLKEMNMEIYGIQPLLSTVDDSCFDETLISWLSEQQPRTPKGSWNAFLKAGRVHVNGAVELDGKRELEPGMIIDFAGESVGSVVAAVATAVGSTTAELVSGLASHLKPNENKRFNGIAYTDLVDWDRVSLASSSRTWESLIQRLVDTAMEKDTGADHLLLAAAAHVTKRPLLLWHSELQMAIRFITDDTDRGSSSETSFGFDPEAHPPPGEAWIKLALVEGDHYVYTQPVTLEADTLVKLLEEDESTQATNFDASQADAPSLFLLGNTGAGKSTLLNILAGKQLYRTETGKAAVVGEHITGSRIAPDESAASETDRVNTYLLQTCDADEPELVLIDPPGSLDTSGGLVEIRNAISIGRAMRACGPMRLGVVVPESDIMNNKGEGFVRLASMLTALFPAKSGGFGAANNMLLIVNTKTERLAGFNDEKMDKKMQQVVKALNNIKAARVNDKDAVNFIKAILEQVRTCGRDTVIHLLMHEAEAADDETSERILTSHDPEYPPEDPVHLLRFSEDEVIRRILRLRRIKKPAESCALPLSDSARQALATMLRGSGDVRGDGGIGVREMVEFSCKRRDVLSLSRMLETLAKLLRLFKAGSGHATHRSAVAALEQELLATERAVSEMLASEAGKPRIIELCETISMARPLDKRVATALCFAVNLAGDALMLAQTPALKLDKIWLDPFEISSMACSSLATLTNLTVSSLRDGRFAVENAQERLKFTVLVVAEKLLTLRDHFNCAATSSSAAWAPELRRIGCRAHDYFQELCDAVSMVQANLIEALHTAILHGCAAARTAVQSEAEERNNTRCDRAQSDANGVPTSTSAFDRGGEDRGAREQYASQPCSENFEQSAASLTLLATVEQVLGKTMPSVCGKYELACCRVVNEAGAAAKSLRLSFTRVQASDERHTLDGEAASLLLETQTQSRTTPSLMLSIKAELLVLLRMRSSQLREHCAGVEGSDIAADSSGVHGATSYVNAAANVLDAYYEEAVAAIASWHGSRCDAALGAARSLSFAEQSGAWRETIELLFDLEQLAQVESMQHACHASRSWSKVRAEHELLRRNVSLSLLSHCEAAISRLNDERLVSYAQHAADLQTLERNLWWDALCGESVIAQAIAKLWGEFGKRAEALVRGNDGATALFKRGEHARACAKLEALFEMQPLWLADGADARVDDTSASADAARRMREMHETAVAEATAIIDAQCQQLTSCVLDVDFSTQPDEKLSSAFGMMDGFLQLAESLVLIKKWLSLDCIFRPADGFLTRCTQKAVSEFATIVRRLEKLFRAIAECSLERHLAGATKRAVTAAASDDDAYVRAACDAIDALAFLKSHAAYPTLFAAIADAAAPEQSATPTDPNAALLTLERSFRRSLTRAHQKFGSAHTKLAARTAIVSFLDCFNDELDRRNVAVLSDAFKAEEMFNMMQQTHAAVAREAQKELKAKISAHDFSDELQAELCQLRESAKLSESDAYCYTSLCTELSRQLTVVCEKQLRRGIVLLQQIESGDALHEEIVESWSKLQAAQEAGLQSFLNDAQGKCTLELSSVCTSHIERFRTALDQKLIAKYWELFNEDDFVGAEHGLCRVRNFVDLLQQSISCDELFNIASDALRAVRTKQREQLEKRQRDLQLLPNATPADSLIETEEMVDAIKASETDISSYITKFEQWLRSCFALKQALVRVLKEADSKELKSCYRDALTQIDAAVPTRLAATMKPLIEGDQFLQLSRPKADRYGELLRSLSPNHELKQMCSEILDKARESLEAWHRNARDAPPNKDNFMALTPLQQVRAIKECSPRSEEYRDFLQMYRAASADCCSMLIAVFLTTKPDASVGVAACERLSEMRERVVYYDVALSSTKPLVLPEKDVLQSKIVERCDDLSKSVLSAIEKVSRSVSELWGAAAPLVAALAADFELYALLCKSADVYKHVQAEVDEMTASAAETKGALHPRRTSSPSALSRLERDCKAQLLALNLSAVMNALTSLLRQLHEAIFSPIETEHEAASHTQARNVLAQLQSAEGHGAKSLFEQVQSLEETDPNKSSVRELVEMLQTCLASRSASAVTAVGVRVKAAAALLCQAVPYSNDTALDPKEFRFLFSSHTATLLRSFDEVPAQAEVHDQVEAMKGMVICKTDEHVTLFERSMRIEEYETAKRALQGYEQLSALLMLDALKELPVKPLDAERMLQTHAQLLADAALSTLQPLLAAEDKDSDTVLAMVEPVLRMGRMRDEIGERASAFIEPMLKQVLGKIGKAFGPSGLGTLALELRESGGVLGASIVDAAGAFQSIRIEELNNATKKSIEDVRRMFRAANPHSTVFGAETHDALFSNYDEFKRAYDADLDFCIKRAPLQGVNPLAYLVEQARARLLPTNSSRVTGWVGFLGAFGGLDMEAQRKLPRALAAVLAWWTMEFYLNNPQGPGVLNKAALRKANAMQVICMLRLLGASAKGYSPLVNHLAQVPTGEGKSLILGTTATVLALLGYNVRCVCYSSILSTRDDTDFASMFEQFGVADNVLYGTWDELASDLFTEVHGDIRQQAKDFLNGKPYSAATGPRQQSSQRVLLADEVDVFVSKNFMAKTVSYAFHFSSDDITELIKFIWKYRNSDSTWMDKLKENDLYKKVLEKTNSQSAWFYESAIQEQVKVAKKFKRGGRPYQLRDGKVLYKIAGRDEFSDRWTHTYETNCVLLDEADQGNIDEDQIELKIWGTAGAMAYAQLTGKVTNCAPFFSYILGVTGTLDEAKLPPRTHEVLKLDIGISRFTYCDSMYDPGRLDWDPTSRNNVKLALDQEHGASMHEGDHFQAIAGEIGRRRSSGKEPRAVLVFFRHVDKLMRFRDSSYFDAFRETSGIITEEQIRADRNDSIRKATESGVVTLCTAAFGRGTDFKIIDRRVKESGGMHVLSTFFSQEVSEEVQIIGRGGRQGDDGSFSMVLFAKELVDDWPDKVTTESLESYCAGDDSGRISIYRELAKIRAKQSEGKLQEHLKWARERKQQHDEYARLLCKHQQGTDGTAMMALLRKYN</sequence>
<dbReference type="PROSITE" id="PS51196">
    <property type="entry name" value="SECA_MOTOR_DEAD"/>
    <property type="match status" value="1"/>
</dbReference>
<dbReference type="GO" id="GO:0003723">
    <property type="term" value="F:RNA binding"/>
    <property type="evidence" value="ECO:0007669"/>
    <property type="project" value="UniProtKB-KW"/>
</dbReference>
<protein>
    <recommendedName>
        <fullName evidence="5">SecA family profile domain-containing protein</fullName>
    </recommendedName>
</protein>
<dbReference type="GO" id="GO:0016020">
    <property type="term" value="C:membrane"/>
    <property type="evidence" value="ECO:0007669"/>
    <property type="project" value="InterPro"/>
</dbReference>
<evidence type="ECO:0000256" key="4">
    <source>
        <dbReference type="SAM" id="MobiDB-lite"/>
    </source>
</evidence>
<dbReference type="EMBL" id="HBIZ01046272">
    <property type="protein sequence ID" value="CAE0777010.1"/>
    <property type="molecule type" value="Transcribed_RNA"/>
</dbReference>
<organism evidence="6">
    <name type="scientific">Chrysotila carterae</name>
    <name type="common">Marine alga</name>
    <name type="synonym">Syracosphaera carterae</name>
    <dbReference type="NCBI Taxonomy" id="13221"/>
    <lineage>
        <taxon>Eukaryota</taxon>
        <taxon>Haptista</taxon>
        <taxon>Haptophyta</taxon>
        <taxon>Prymnesiophyceae</taxon>
        <taxon>Isochrysidales</taxon>
        <taxon>Isochrysidaceae</taxon>
        <taxon>Chrysotila</taxon>
    </lineage>
</organism>